<evidence type="ECO:0000256" key="1">
    <source>
        <dbReference type="SAM" id="MobiDB-lite"/>
    </source>
</evidence>
<organism evidence="3">
    <name type="scientific">Blastobotrys adeninivorans</name>
    <name type="common">Yeast</name>
    <name type="synonym">Arxula adeninivorans</name>
    <dbReference type="NCBI Taxonomy" id="409370"/>
    <lineage>
        <taxon>Eukaryota</taxon>
        <taxon>Fungi</taxon>
        <taxon>Dikarya</taxon>
        <taxon>Ascomycota</taxon>
        <taxon>Saccharomycotina</taxon>
        <taxon>Dipodascomycetes</taxon>
        <taxon>Dipodascales</taxon>
        <taxon>Trichomonascaceae</taxon>
        <taxon>Blastobotrys</taxon>
    </lineage>
</organism>
<gene>
    <name evidence="3" type="ORF">GNLVRS02_ARAD1D16610g</name>
</gene>
<sequence>MGKSLRAKQKVRFRGIKREKVFGPAEHARAIRLAQKIGSKVNEKAEDKMETDETEQTEENKPKVSTSGWKGSRNDGYKKKKTNKALLFKKKKK</sequence>
<dbReference type="InterPro" id="IPR019434">
    <property type="entry name" value="DUF2423"/>
</dbReference>
<dbReference type="PANTHER" id="PTHR28219:SF1">
    <property type="entry name" value="UPF0642 PROTEIN YBL028C"/>
    <property type="match status" value="1"/>
</dbReference>
<evidence type="ECO:0000259" key="2">
    <source>
        <dbReference type="Pfam" id="PF10338"/>
    </source>
</evidence>
<proteinExistence type="predicted"/>
<protein>
    <submittedName>
        <fullName evidence="3">ARAD1D16610p</fullName>
    </submittedName>
</protein>
<accession>A0A060T9P7</accession>
<reference evidence="3" key="1">
    <citation type="submission" date="2014-02" db="EMBL/GenBank/DDBJ databases">
        <authorList>
            <person name="Genoscope - CEA"/>
        </authorList>
    </citation>
    <scope>NUCLEOTIDE SEQUENCE</scope>
    <source>
        <strain evidence="3">LS3</strain>
    </source>
</reference>
<evidence type="ECO:0000313" key="3">
    <source>
        <dbReference type="EMBL" id="CDP37663.1"/>
    </source>
</evidence>
<dbReference type="AlphaFoldDB" id="A0A060T9P7"/>
<feature type="compositionally biased region" description="Basic residues" evidence="1">
    <location>
        <begin position="78"/>
        <end position="93"/>
    </location>
</feature>
<dbReference type="Pfam" id="PF10338">
    <property type="entry name" value="YBL028C_N"/>
    <property type="match status" value="1"/>
</dbReference>
<reference evidence="3" key="2">
    <citation type="submission" date="2014-06" db="EMBL/GenBank/DDBJ databases">
        <title>The complete genome of Blastobotrys (Arxula) adeninivorans LS3 - a yeast of biotechnological interest.</title>
        <authorList>
            <person name="Kunze G."/>
            <person name="Gaillardin C."/>
            <person name="Czernicka M."/>
            <person name="Durrens P."/>
            <person name="Martin T."/>
            <person name="Boer E."/>
            <person name="Gabaldon T."/>
            <person name="Cruz J."/>
            <person name="Talla E."/>
            <person name="Marck C."/>
            <person name="Goffeau A."/>
            <person name="Barbe V."/>
            <person name="Baret P."/>
            <person name="Baronian K."/>
            <person name="Beier S."/>
            <person name="Bleykasten C."/>
            <person name="Bode R."/>
            <person name="Casaregola S."/>
            <person name="Despons L."/>
            <person name="Fairhead C."/>
            <person name="Giersberg M."/>
            <person name="Gierski P."/>
            <person name="Hahnel U."/>
            <person name="Hartmann A."/>
            <person name="Jankowska D."/>
            <person name="Jubin C."/>
            <person name="Jung P."/>
            <person name="Lafontaine I."/>
            <person name="Leh-Louis V."/>
            <person name="Lemaire M."/>
            <person name="Marcet-Houben M."/>
            <person name="Mascher M."/>
            <person name="Morel G."/>
            <person name="Richard G.-F."/>
            <person name="Riechen J."/>
            <person name="Sacerdot C."/>
            <person name="Sarkar A."/>
            <person name="Savel G."/>
            <person name="Schacherer J."/>
            <person name="Sherman D."/>
            <person name="Straub M.-L."/>
            <person name="Stein N."/>
            <person name="Thierry A."/>
            <person name="Trautwein-Schult A."/>
            <person name="Westhof E."/>
            <person name="Worch S."/>
            <person name="Dujon B."/>
            <person name="Souciet J.-L."/>
            <person name="Wincker P."/>
            <person name="Scholz U."/>
            <person name="Neuveglise N."/>
        </authorList>
    </citation>
    <scope>NUCLEOTIDE SEQUENCE</scope>
    <source>
        <strain evidence="3">LS3</strain>
    </source>
</reference>
<dbReference type="PANTHER" id="PTHR28219">
    <property type="entry name" value="UPF0642 PROTEIN YBL028C"/>
    <property type="match status" value="1"/>
</dbReference>
<dbReference type="PhylomeDB" id="A0A060T9P7"/>
<dbReference type="GO" id="GO:0030687">
    <property type="term" value="C:preribosome, large subunit precursor"/>
    <property type="evidence" value="ECO:0007669"/>
    <property type="project" value="TreeGrafter"/>
</dbReference>
<feature type="region of interest" description="Disordered" evidence="1">
    <location>
        <begin position="41"/>
        <end position="93"/>
    </location>
</feature>
<feature type="domain" description="DUF2423" evidence="2">
    <location>
        <begin position="1"/>
        <end position="42"/>
    </location>
</feature>
<name>A0A060T9P7_BLAAD</name>
<dbReference type="EMBL" id="HG937694">
    <property type="protein sequence ID" value="CDP37663.1"/>
    <property type="molecule type" value="Genomic_DNA"/>
</dbReference>